<comment type="caution">
    <text evidence="1">The sequence shown here is derived from an EMBL/GenBank/DDBJ whole genome shotgun (WGS) entry which is preliminary data.</text>
</comment>
<organism evidence="1 2">
    <name type="scientific">Kibdelosporangium lantanae</name>
    <dbReference type="NCBI Taxonomy" id="1497396"/>
    <lineage>
        <taxon>Bacteria</taxon>
        <taxon>Bacillati</taxon>
        <taxon>Actinomycetota</taxon>
        <taxon>Actinomycetes</taxon>
        <taxon>Pseudonocardiales</taxon>
        <taxon>Pseudonocardiaceae</taxon>
        <taxon>Kibdelosporangium</taxon>
    </lineage>
</organism>
<protein>
    <submittedName>
        <fullName evidence="1">Uncharacterized protein</fullName>
    </submittedName>
</protein>
<dbReference type="EMBL" id="JBHTIS010000307">
    <property type="protein sequence ID" value="MFD1045457.1"/>
    <property type="molecule type" value="Genomic_DNA"/>
</dbReference>
<name>A0ABW3M6C0_9PSEU</name>
<reference evidence="2" key="1">
    <citation type="journal article" date="2019" name="Int. J. Syst. Evol. Microbiol.">
        <title>The Global Catalogue of Microorganisms (GCM) 10K type strain sequencing project: providing services to taxonomists for standard genome sequencing and annotation.</title>
        <authorList>
            <consortium name="The Broad Institute Genomics Platform"/>
            <consortium name="The Broad Institute Genome Sequencing Center for Infectious Disease"/>
            <person name="Wu L."/>
            <person name="Ma J."/>
        </authorList>
    </citation>
    <scope>NUCLEOTIDE SEQUENCE [LARGE SCALE GENOMIC DNA]</scope>
    <source>
        <strain evidence="2">JCM 31486</strain>
    </source>
</reference>
<sequence>MKDIPTRTAIELNRIVAAEVTELWLRPGERLLVSGVPACGHVGALIAGQRHVPYIPTRPVPAMKDPTHWPLPADGVRPEDWPDDPTLGYWV</sequence>
<feature type="non-terminal residue" evidence="1">
    <location>
        <position position="91"/>
    </location>
</feature>
<evidence type="ECO:0000313" key="2">
    <source>
        <dbReference type="Proteomes" id="UP001597045"/>
    </source>
</evidence>
<keyword evidence="2" id="KW-1185">Reference proteome</keyword>
<evidence type="ECO:0000313" key="1">
    <source>
        <dbReference type="EMBL" id="MFD1045457.1"/>
    </source>
</evidence>
<gene>
    <name evidence="1" type="ORF">ACFQ1S_07590</name>
</gene>
<proteinExistence type="predicted"/>
<dbReference type="Proteomes" id="UP001597045">
    <property type="component" value="Unassembled WGS sequence"/>
</dbReference>
<accession>A0ABW3M6C0</accession>